<dbReference type="AlphaFoldDB" id="A0A0A9Y507"/>
<proteinExistence type="predicted"/>
<protein>
    <submittedName>
        <fullName evidence="2">DNA repair protein RAD5</fullName>
    </submittedName>
</protein>
<keyword evidence="1" id="KW-0378">Hydrolase</keyword>
<dbReference type="EMBL" id="GBHO01016335">
    <property type="protein sequence ID" value="JAG27269.1"/>
    <property type="molecule type" value="Transcribed_RNA"/>
</dbReference>
<evidence type="ECO:0000313" key="2">
    <source>
        <dbReference type="EMBL" id="JAG27269.1"/>
    </source>
</evidence>
<gene>
    <name evidence="2" type="primary">RAD5_1</name>
    <name evidence="2" type="ORF">CM83_2688</name>
</gene>
<dbReference type="GO" id="GO:0016787">
    <property type="term" value="F:hydrolase activity"/>
    <property type="evidence" value="ECO:0007669"/>
    <property type="project" value="UniProtKB-KW"/>
</dbReference>
<dbReference type="PROSITE" id="PS00690">
    <property type="entry name" value="DEAH_ATP_HELICASE"/>
    <property type="match status" value="1"/>
</dbReference>
<accession>A0A0A9Y507</accession>
<organism evidence="2">
    <name type="scientific">Lygus hesperus</name>
    <name type="common">Western plant bug</name>
    <dbReference type="NCBI Taxonomy" id="30085"/>
    <lineage>
        <taxon>Eukaryota</taxon>
        <taxon>Metazoa</taxon>
        <taxon>Ecdysozoa</taxon>
        <taxon>Arthropoda</taxon>
        <taxon>Hexapoda</taxon>
        <taxon>Insecta</taxon>
        <taxon>Pterygota</taxon>
        <taxon>Neoptera</taxon>
        <taxon>Paraneoptera</taxon>
        <taxon>Hemiptera</taxon>
        <taxon>Heteroptera</taxon>
        <taxon>Panheteroptera</taxon>
        <taxon>Cimicomorpha</taxon>
        <taxon>Miridae</taxon>
        <taxon>Mirini</taxon>
        <taxon>Lygus</taxon>
    </lineage>
</organism>
<dbReference type="Gene3D" id="3.40.50.10810">
    <property type="entry name" value="Tandem AAA-ATPase domain"/>
    <property type="match status" value="1"/>
</dbReference>
<dbReference type="InterPro" id="IPR002464">
    <property type="entry name" value="DNA/RNA_helicase_DEAH_CS"/>
</dbReference>
<dbReference type="InterPro" id="IPR027417">
    <property type="entry name" value="P-loop_NTPase"/>
</dbReference>
<reference evidence="2" key="1">
    <citation type="journal article" date="2014" name="PLoS ONE">
        <title>Transcriptome-Based Identification of ABC Transporters in the Western Tarnished Plant Bug Lygus hesperus.</title>
        <authorList>
            <person name="Hull J.J."/>
            <person name="Chaney K."/>
            <person name="Geib S.M."/>
            <person name="Fabrick J.A."/>
            <person name="Brent C.S."/>
            <person name="Walsh D."/>
            <person name="Lavine L.C."/>
        </authorList>
    </citation>
    <scope>NUCLEOTIDE SEQUENCE</scope>
</reference>
<dbReference type="SUPFAM" id="SSF52540">
    <property type="entry name" value="P-loop containing nucleoside triphosphate hydrolases"/>
    <property type="match status" value="1"/>
</dbReference>
<dbReference type="InterPro" id="IPR038718">
    <property type="entry name" value="SNF2-like_sf"/>
</dbReference>
<name>A0A0A9Y507_LYGHE</name>
<reference evidence="2" key="2">
    <citation type="submission" date="2014-07" db="EMBL/GenBank/DDBJ databases">
        <authorList>
            <person name="Hull J."/>
        </authorList>
    </citation>
    <scope>NUCLEOTIDE SEQUENCE</scope>
</reference>
<sequence>MERKQMARRESQEQRTLSSFRCSQCGFQLLRFPFCPQTGQHHVLTSEMRYIIESDTGRDEVDLQASPFHAIRWARVILDEAHRIKSRTTSTARSAFALDA</sequence>
<evidence type="ECO:0000256" key="1">
    <source>
        <dbReference type="ARBA" id="ARBA00022801"/>
    </source>
</evidence>